<evidence type="ECO:0000313" key="12">
    <source>
        <dbReference type="Proteomes" id="UP001059985"/>
    </source>
</evidence>
<dbReference type="RefSeq" id="WP_218194425.1">
    <property type="nucleotide sequence ID" value="NZ_CP054597.1"/>
</dbReference>
<dbReference type="GO" id="GO:0005829">
    <property type="term" value="C:cytosol"/>
    <property type="evidence" value="ECO:0007669"/>
    <property type="project" value="TreeGrafter"/>
</dbReference>
<comment type="cofactor">
    <cofactor evidence="1">
        <name>Mg(2+)</name>
        <dbReference type="ChEBI" id="CHEBI:18420"/>
    </cofactor>
</comment>
<feature type="domain" description="KARI N-terminal Rossmann" evidence="7">
    <location>
        <begin position="1"/>
        <end position="180"/>
    </location>
</feature>
<accession>A0A9Q9C1S5</accession>
<evidence type="ECO:0000256" key="1">
    <source>
        <dbReference type="ARBA" id="ARBA00001946"/>
    </source>
</evidence>
<dbReference type="InterPro" id="IPR013023">
    <property type="entry name" value="KARI"/>
</dbReference>
<dbReference type="AlphaFoldDB" id="A0A9Q9C1S5"/>
<reference evidence="9" key="1">
    <citation type="journal article" date="2022" name="Microorganisms">
        <title>Assembly and Comparison of Ca. Neoehrlichia mikurensis Genomes.</title>
        <authorList>
            <person name="Azagi T."/>
            <person name="Dirks R.P."/>
            <person name="Yebra-Pimentel E.S."/>
            <person name="Schaap P.J."/>
            <person name="Koehorst J.J."/>
            <person name="Esser H.J."/>
            <person name="Sprong H."/>
        </authorList>
    </citation>
    <scope>NUCLEOTIDE SEQUENCE</scope>
    <source>
        <strain evidence="10">18-2804</strain>
        <strain evidence="9">18-2837</strain>
    </source>
</reference>
<dbReference type="Pfam" id="PF07991">
    <property type="entry name" value="KARI_N"/>
    <property type="match status" value="1"/>
</dbReference>
<keyword evidence="6" id="KW-0028">Amino-acid biosynthesis</keyword>
<dbReference type="PIRSF" id="PIRSF000116">
    <property type="entry name" value="IlvC_gammaproteo"/>
    <property type="match status" value="1"/>
</dbReference>
<evidence type="ECO:0000256" key="2">
    <source>
        <dbReference type="ARBA" id="ARBA00002172"/>
    </source>
</evidence>
<proteinExistence type="inferred from homology"/>
<dbReference type="NCBIfam" id="NF004017">
    <property type="entry name" value="PRK05479.1"/>
    <property type="match status" value="1"/>
</dbReference>
<dbReference type="EMBL" id="CP089286">
    <property type="protein sequence ID" value="UTO55829.1"/>
    <property type="molecule type" value="Genomic_DNA"/>
</dbReference>
<organism evidence="9 11">
    <name type="scientific">Neoehrlichia mikurensis</name>
    <dbReference type="NCBI Taxonomy" id="89586"/>
    <lineage>
        <taxon>Bacteria</taxon>
        <taxon>Pseudomonadati</taxon>
        <taxon>Pseudomonadota</taxon>
        <taxon>Alphaproteobacteria</taxon>
        <taxon>Rickettsiales</taxon>
        <taxon>Anaplasmataceae</taxon>
        <taxon>Candidatus Neoehrlichia</taxon>
    </lineage>
</organism>
<comment type="similarity">
    <text evidence="6">Belongs to the ketol-acid reductoisomerase family.</text>
</comment>
<feature type="domain" description="KARI C-terminal knotted" evidence="8">
    <location>
        <begin position="180"/>
        <end position="325"/>
    </location>
</feature>
<dbReference type="GO" id="GO:0009097">
    <property type="term" value="P:isoleucine biosynthetic process"/>
    <property type="evidence" value="ECO:0007669"/>
    <property type="project" value="UniProtKB-UniRule"/>
</dbReference>
<dbReference type="InterPro" id="IPR000506">
    <property type="entry name" value="KARI_C"/>
</dbReference>
<dbReference type="PANTHER" id="PTHR21371:SF1">
    <property type="entry name" value="KETOL-ACID REDUCTOISOMERASE, MITOCHONDRIAL"/>
    <property type="match status" value="1"/>
</dbReference>
<dbReference type="Proteomes" id="UP001059985">
    <property type="component" value="Chromosome"/>
</dbReference>
<dbReference type="PROSITE" id="PS51851">
    <property type="entry name" value="KARI_C"/>
    <property type="match status" value="1"/>
</dbReference>
<dbReference type="PROSITE" id="PS51850">
    <property type="entry name" value="KARI_N"/>
    <property type="match status" value="1"/>
</dbReference>
<evidence type="ECO:0000256" key="3">
    <source>
        <dbReference type="ARBA" id="ARBA00023002"/>
    </source>
</evidence>
<keyword evidence="3 6" id="KW-0560">Oxidoreductase</keyword>
<comment type="caution">
    <text evidence="6">Lacks conserved residue(s) required for the propagation of feature annotation.</text>
</comment>
<dbReference type="EC" id="1.1.1.86" evidence="5"/>
<dbReference type="InterPro" id="IPR013116">
    <property type="entry name" value="KARI_N"/>
</dbReference>
<keyword evidence="12" id="KW-1185">Reference proteome</keyword>
<evidence type="ECO:0000313" key="11">
    <source>
        <dbReference type="Proteomes" id="UP001059822"/>
    </source>
</evidence>
<dbReference type="NCBIfam" id="TIGR00465">
    <property type="entry name" value="ilvC"/>
    <property type="match status" value="1"/>
</dbReference>
<dbReference type="GO" id="GO:0004455">
    <property type="term" value="F:ketol-acid reductoisomerase activity"/>
    <property type="evidence" value="ECO:0007669"/>
    <property type="project" value="UniProtKB-UniRule"/>
</dbReference>
<comment type="pathway">
    <text evidence="4">Amino-acid biosynthesis.</text>
</comment>
<sequence>MNIYSYKDSSYLKEFNITILGYGSQGRAHALNLRDSGVGKINIILYDGSDSIDLARKDGFPVSTKSTVISDSDIIVLLAPDELHYEIYENSVKPFLKPKQTLIVAHGFSIYYKHIKIVPYINVCMVSPKAIGSAVRSQYLNKKGVVCFVDIEQDYTKTTELIMNSYASAVTLGNIIMRTTLKEEVEVNLFSEQVVLCGGIPFLVNAAFEVLVNAGLSPELAYFGCLHEVKLITDLMYEKGIYGVFNEISNTAEYGANLVGNKIINESVKQEMKKALAQIQDKSFVCKFLQEHSMHFYNLNENRKKIKDNLIDQVGNNLRKLMKDKGML</sequence>
<name>A0A9Q9C1S5_9RICK</name>
<evidence type="ECO:0000256" key="4">
    <source>
        <dbReference type="ARBA" id="ARBA00029440"/>
    </source>
</evidence>
<dbReference type="EMBL" id="CP089285">
    <property type="protein sequence ID" value="UTO56744.1"/>
    <property type="molecule type" value="Genomic_DNA"/>
</dbReference>
<dbReference type="Proteomes" id="UP001059822">
    <property type="component" value="Chromosome"/>
</dbReference>
<evidence type="ECO:0000313" key="9">
    <source>
        <dbReference type="EMBL" id="UTO55829.1"/>
    </source>
</evidence>
<evidence type="ECO:0000256" key="5">
    <source>
        <dbReference type="NCBIfam" id="TIGR00465"/>
    </source>
</evidence>
<dbReference type="InterPro" id="IPR014359">
    <property type="entry name" value="KARI_prok"/>
</dbReference>
<protein>
    <recommendedName>
        <fullName evidence="5">Ketol-acid reductoisomerase</fullName>
        <ecNumber evidence="5">1.1.1.86</ecNumber>
    </recommendedName>
</protein>
<keyword evidence="6" id="KW-0100">Branched-chain amino acid biosynthesis</keyword>
<gene>
    <name evidence="9" type="primary">ilvC</name>
    <name evidence="10" type="ORF">LUA81_02040</name>
    <name evidence="9" type="ORF">LUA82_02060</name>
</gene>
<comment type="function">
    <text evidence="2">Involved in the biosynthesis of branched-chain amino acids (BCAA). Catalyzes an alkyl-migration followed by a ketol-acid reduction of (S)-2-acetolactate (S2AL) to yield (R)-2,3-dihydroxy-isovalerate. In the isomerase reaction, S2AL is rearranged via a Mg-dependent methyl migration to produce 3-hydroxy-3-methyl-2-ketobutyrate (HMKB). In the reductase reaction, this 2-ketoacid undergoes a metal-dependent reduction by NADPH to yield (R)-2,3-dihydroxy-isovalerate.</text>
</comment>
<evidence type="ECO:0000259" key="7">
    <source>
        <dbReference type="PROSITE" id="PS51850"/>
    </source>
</evidence>
<evidence type="ECO:0000259" key="8">
    <source>
        <dbReference type="PROSITE" id="PS51851"/>
    </source>
</evidence>
<dbReference type="PANTHER" id="PTHR21371">
    <property type="entry name" value="KETOL-ACID REDUCTOISOMERASE, MITOCHONDRIAL"/>
    <property type="match status" value="1"/>
</dbReference>
<dbReference type="GO" id="GO:0009099">
    <property type="term" value="P:L-valine biosynthetic process"/>
    <property type="evidence" value="ECO:0007669"/>
    <property type="project" value="UniProtKB-UniRule"/>
</dbReference>
<dbReference type="Pfam" id="PF01450">
    <property type="entry name" value="KARI_C"/>
    <property type="match status" value="1"/>
</dbReference>
<evidence type="ECO:0000256" key="6">
    <source>
        <dbReference type="PROSITE-ProRule" id="PRU01198"/>
    </source>
</evidence>
<evidence type="ECO:0000313" key="10">
    <source>
        <dbReference type="EMBL" id="UTO56744.1"/>
    </source>
</evidence>